<protein>
    <recommendedName>
        <fullName evidence="3">Aminotransferase-like plant mobile domain-containing protein</fullName>
    </recommendedName>
</protein>
<feature type="region of interest" description="Disordered" evidence="2">
    <location>
        <begin position="350"/>
        <end position="377"/>
    </location>
</feature>
<organism evidence="4">
    <name type="scientific">Fagus sylvatica</name>
    <name type="common">Beechnut</name>
    <dbReference type="NCBI Taxonomy" id="28930"/>
    <lineage>
        <taxon>Eukaryota</taxon>
        <taxon>Viridiplantae</taxon>
        <taxon>Streptophyta</taxon>
        <taxon>Embryophyta</taxon>
        <taxon>Tracheophyta</taxon>
        <taxon>Spermatophyta</taxon>
        <taxon>Magnoliopsida</taxon>
        <taxon>eudicotyledons</taxon>
        <taxon>Gunneridae</taxon>
        <taxon>Pentapetalae</taxon>
        <taxon>rosids</taxon>
        <taxon>fabids</taxon>
        <taxon>Fagales</taxon>
        <taxon>Fagaceae</taxon>
        <taxon>Fagus</taxon>
    </lineage>
</organism>
<gene>
    <name evidence="4" type="ORF">FSB_LOCUS7719</name>
</gene>
<proteinExistence type="predicted"/>
<name>A0A2N9ELV2_FAGSY</name>
<evidence type="ECO:0000259" key="3">
    <source>
        <dbReference type="Pfam" id="PF10536"/>
    </source>
</evidence>
<feature type="coiled-coil region" evidence="1">
    <location>
        <begin position="483"/>
        <end position="510"/>
    </location>
</feature>
<dbReference type="InterPro" id="IPR019557">
    <property type="entry name" value="AminoTfrase-like_pln_mobile"/>
</dbReference>
<accession>A0A2N9ELV2</accession>
<evidence type="ECO:0000256" key="2">
    <source>
        <dbReference type="SAM" id="MobiDB-lite"/>
    </source>
</evidence>
<evidence type="ECO:0000256" key="1">
    <source>
        <dbReference type="SAM" id="Coils"/>
    </source>
</evidence>
<dbReference type="AlphaFoldDB" id="A0A2N9ELV2"/>
<feature type="coiled-coil region" evidence="1">
    <location>
        <begin position="428"/>
        <end position="456"/>
    </location>
</feature>
<dbReference type="EMBL" id="OIVN01000415">
    <property type="protein sequence ID" value="SPC79837.1"/>
    <property type="molecule type" value="Genomic_DNA"/>
</dbReference>
<keyword evidence="1" id="KW-0175">Coiled coil</keyword>
<dbReference type="Pfam" id="PF10536">
    <property type="entry name" value="PMD"/>
    <property type="match status" value="1"/>
</dbReference>
<reference evidence="4" key="1">
    <citation type="submission" date="2018-02" db="EMBL/GenBank/DDBJ databases">
        <authorList>
            <person name="Cohen D.B."/>
            <person name="Kent A.D."/>
        </authorList>
    </citation>
    <scope>NUCLEOTIDE SEQUENCE</scope>
</reference>
<sequence length="571" mass="63950">MKGAGVSPVSYKEERCFYLLWICKFLACTSFKWVINYYLPIARCLANGIPVDMSSFLLGELHRAMFLLNIEPKQSHGGPVWLIQMWAYSYFPRLLLSFILPSCHGLMEKLGCMPGFLKKEESPPSLHASSFSVTYRGGGCLKNSCPSRKRSMVLRTSNSSQAKASSEETRHGVLVSNRRTWWLLGPPMLVLKHTAFHEAKQISVLARERVTSFTFTPFSPRSVSSSPFYSWWEESYMANFNNEDDLIEALQGCCPGFLMYQLTGAGIEHTASYLAIAKVSFNPLINLVDIVTDRVVAHHVGLAEVAFDLRNQLMRCCQANLLQDAAFKKAKKSVQSQVPLLMLPAPSEQGIRTATKQKSPEVEKEVNPTVSPKCAKPSGRKLINTAAKKSSAKKAKVVEVVLDSLIIEVEPLDEDLDDTTTLSNLMRKADEQKQVLNAKSQAKDAERKRLEAEEDRLLSQLLRSGPRSRLQPHPSKLAAPLNLDNTIFNLQAAQEKRNRANSQEAGHKQRVSKLQAHQLDLQTKASELRFIDQKTVHAESQGLVQGVELISELNKTSKLFSLRLLTSRCYP</sequence>
<feature type="domain" description="Aminotransferase-like plant mobile" evidence="3">
    <location>
        <begin position="12"/>
        <end position="94"/>
    </location>
</feature>
<evidence type="ECO:0000313" key="4">
    <source>
        <dbReference type="EMBL" id="SPC79837.1"/>
    </source>
</evidence>